<dbReference type="RefSeq" id="WP_379794838.1">
    <property type="nucleotide sequence ID" value="NZ_CP119993.1"/>
</dbReference>
<proteinExistence type="predicted"/>
<dbReference type="AlphaFoldDB" id="A0ABD6AFU5"/>
<dbReference type="Proteomes" id="UP001596547">
    <property type="component" value="Unassembled WGS sequence"/>
</dbReference>
<dbReference type="Gene3D" id="3.40.50.720">
    <property type="entry name" value="NAD(P)-binding Rossmann-like Domain"/>
    <property type="match status" value="1"/>
</dbReference>
<name>A0ABD6AFU5_9EURY</name>
<dbReference type="InterPro" id="IPR002347">
    <property type="entry name" value="SDR_fam"/>
</dbReference>
<gene>
    <name evidence="1" type="ORF">ACFQPE_20240</name>
</gene>
<dbReference type="Pfam" id="PF13561">
    <property type="entry name" value="adh_short_C2"/>
    <property type="match status" value="1"/>
</dbReference>
<reference evidence="1 2" key="1">
    <citation type="journal article" date="2019" name="Int. J. Syst. Evol. Microbiol.">
        <title>The Global Catalogue of Microorganisms (GCM) 10K type strain sequencing project: providing services to taxonomists for standard genome sequencing and annotation.</title>
        <authorList>
            <consortium name="The Broad Institute Genomics Platform"/>
            <consortium name="The Broad Institute Genome Sequencing Center for Infectious Disease"/>
            <person name="Wu L."/>
            <person name="Ma J."/>
        </authorList>
    </citation>
    <scope>NUCLEOTIDE SEQUENCE [LARGE SCALE GENOMIC DNA]</scope>
    <source>
        <strain evidence="1 2">PSR21</strain>
    </source>
</reference>
<accession>A0ABD6AFU5</accession>
<sequence>MQSIPSSRFGQPDDVADVAVFLASDLSGYVNGESIVVNEGLLDTSSGPFASVRLRPREARVK</sequence>
<dbReference type="GeneID" id="79317707"/>
<dbReference type="SUPFAM" id="SSF51735">
    <property type="entry name" value="NAD(P)-binding Rossmann-fold domains"/>
    <property type="match status" value="1"/>
</dbReference>
<evidence type="ECO:0000313" key="2">
    <source>
        <dbReference type="Proteomes" id="UP001596547"/>
    </source>
</evidence>
<protein>
    <submittedName>
        <fullName evidence="1">SDR family oxidoreductase</fullName>
    </submittedName>
</protein>
<comment type="caution">
    <text evidence="1">The sequence shown here is derived from an EMBL/GenBank/DDBJ whole genome shotgun (WGS) entry which is preliminary data.</text>
</comment>
<dbReference type="EMBL" id="JBHTBF010000003">
    <property type="protein sequence ID" value="MFC7319102.1"/>
    <property type="molecule type" value="Genomic_DNA"/>
</dbReference>
<evidence type="ECO:0000313" key="1">
    <source>
        <dbReference type="EMBL" id="MFC7319102.1"/>
    </source>
</evidence>
<keyword evidence="2" id="KW-1185">Reference proteome</keyword>
<dbReference type="InterPro" id="IPR036291">
    <property type="entry name" value="NAD(P)-bd_dom_sf"/>
</dbReference>
<organism evidence="1 2">
    <name type="scientific">Halomarina halobia</name>
    <dbReference type="NCBI Taxonomy" id="3033386"/>
    <lineage>
        <taxon>Archaea</taxon>
        <taxon>Methanobacteriati</taxon>
        <taxon>Methanobacteriota</taxon>
        <taxon>Stenosarchaea group</taxon>
        <taxon>Halobacteria</taxon>
        <taxon>Halobacteriales</taxon>
        <taxon>Natronomonadaceae</taxon>
        <taxon>Halomarina</taxon>
    </lineage>
</organism>